<evidence type="ECO:0000313" key="3">
    <source>
        <dbReference type="Proteomes" id="UP001569414"/>
    </source>
</evidence>
<dbReference type="InterPro" id="IPR001242">
    <property type="entry name" value="Condensation_dom"/>
</dbReference>
<feature type="domain" description="Condensation" evidence="1">
    <location>
        <begin position="27"/>
        <end position="423"/>
    </location>
</feature>
<gene>
    <name evidence="2" type="ORF">ACCI51_13860</name>
</gene>
<keyword evidence="3" id="KW-1185">Reference proteome</keyword>
<dbReference type="RefSeq" id="WP_371844129.1">
    <property type="nucleotide sequence ID" value="NZ_JBGMEL010000013.1"/>
</dbReference>
<dbReference type="EMBL" id="JBGMEL010000013">
    <property type="protein sequence ID" value="MFA0791639.1"/>
    <property type="molecule type" value="Genomic_DNA"/>
</dbReference>
<reference evidence="2 3" key="1">
    <citation type="submission" date="2024-08" db="EMBL/GenBank/DDBJ databases">
        <authorList>
            <person name="Ishaq N."/>
        </authorList>
    </citation>
    <scope>NUCLEOTIDE SEQUENCE [LARGE SCALE GENOMIC DNA]</scope>
    <source>
        <strain evidence="2 3">JCM 30400</strain>
    </source>
</reference>
<dbReference type="Pfam" id="PF00668">
    <property type="entry name" value="Condensation"/>
    <property type="match status" value="1"/>
</dbReference>
<evidence type="ECO:0000313" key="2">
    <source>
        <dbReference type="EMBL" id="MFA0791639.1"/>
    </source>
</evidence>
<sequence length="434" mass="49286">MAGWEDSSKVPLSITEQGIYNLNHRKSLADLIARAMQIKGDLDVELFEKAVPGIVNTYPIFRCRYKGEPVVRSLGDVELDYMDIRHMSVAHITSFLRQFSSSPMDLGSDQLIGLSLFRTGEDEYIFLTKCHHIITDGISLSLLWAECLTAYLSMSAGKVNESQVQITDFSDYVNFEEMYLESTRGQKAYYYWRNKLELQREAVEKASHEEIASIICAEVNHKIEGGEFAQIQANASAAQVSLFAYLCAAYQLTLCEFLHHDFWMNTNLSLRLKREHRFILGPMFRYANLAVCRNETWEEKLNRLSVEIRRAIRSAYAADSIGPHGSIGHGLNASNCFLITFLQAEEHQEGFTAVYTGEISDWVTVNDQLKIRTTPLPTRLTPYGIYLSLAVFGGQLRASFIYNVNCFSGELVESIVNRWRMRLINGSGEKMPSL</sequence>
<accession>A0ABV4NR23</accession>
<dbReference type="PANTHER" id="PTHR45527:SF1">
    <property type="entry name" value="FATTY ACID SYNTHASE"/>
    <property type="match status" value="1"/>
</dbReference>
<dbReference type="InterPro" id="IPR023213">
    <property type="entry name" value="CAT-like_dom_sf"/>
</dbReference>
<dbReference type="Gene3D" id="3.30.559.30">
    <property type="entry name" value="Nonribosomal peptide synthetase, condensation domain"/>
    <property type="match status" value="1"/>
</dbReference>
<evidence type="ECO:0000259" key="1">
    <source>
        <dbReference type="Pfam" id="PF00668"/>
    </source>
</evidence>
<comment type="caution">
    <text evidence="2">The sequence shown here is derived from an EMBL/GenBank/DDBJ whole genome shotgun (WGS) entry which is preliminary data.</text>
</comment>
<dbReference type="PANTHER" id="PTHR45527">
    <property type="entry name" value="NONRIBOSOMAL PEPTIDE SYNTHETASE"/>
    <property type="match status" value="1"/>
</dbReference>
<name>A0ABV4NR23_9GAMM</name>
<proteinExistence type="predicted"/>
<dbReference type="Proteomes" id="UP001569414">
    <property type="component" value="Unassembled WGS sequence"/>
</dbReference>
<protein>
    <submittedName>
        <fullName evidence="2">Condensation domain-containing protein</fullName>
    </submittedName>
</protein>
<organism evidence="2 3">
    <name type="scientific">Microbulbifer echini</name>
    <dbReference type="NCBI Taxonomy" id="1529067"/>
    <lineage>
        <taxon>Bacteria</taxon>
        <taxon>Pseudomonadati</taxon>
        <taxon>Pseudomonadota</taxon>
        <taxon>Gammaproteobacteria</taxon>
        <taxon>Cellvibrionales</taxon>
        <taxon>Microbulbiferaceae</taxon>
        <taxon>Microbulbifer</taxon>
    </lineage>
</organism>
<dbReference type="SUPFAM" id="SSF52777">
    <property type="entry name" value="CoA-dependent acyltransferases"/>
    <property type="match status" value="2"/>
</dbReference>
<dbReference type="Gene3D" id="3.30.559.10">
    <property type="entry name" value="Chloramphenicol acetyltransferase-like domain"/>
    <property type="match status" value="1"/>
</dbReference>